<keyword evidence="5" id="KW-1185">Reference proteome</keyword>
<feature type="coiled-coil region" evidence="3">
    <location>
        <begin position="646"/>
        <end position="757"/>
    </location>
</feature>
<feature type="region of interest" description="Disordered" evidence="4">
    <location>
        <begin position="608"/>
        <end position="646"/>
    </location>
</feature>
<dbReference type="AlphaFoldDB" id="A0A6P8D8D5"/>
<evidence type="ECO:0000313" key="6">
    <source>
        <dbReference type="RefSeq" id="XP_031392878.1"/>
    </source>
</evidence>
<evidence type="ECO:0000256" key="2">
    <source>
        <dbReference type="ARBA" id="ARBA00023054"/>
    </source>
</evidence>
<dbReference type="RefSeq" id="XP_031392881.1">
    <property type="nucleotide sequence ID" value="XM_031537021.1"/>
</dbReference>
<proteinExistence type="inferred from homology"/>
<dbReference type="InterPro" id="IPR008587">
    <property type="entry name" value="FPP_plant"/>
</dbReference>
<sequence length="922" mass="103752">MDPKTWRWRKRSSEKTIVANEKTGSNSLNRLEGMIQTLPPDKELGSDMSNKSLNEKLASVLTDCHEKDDLIVKHAKAAEEAIADSKKAEARAALLKRELDDALGRAEAANEKSTRLETEAKEYSEKLSSLQEESEQRKKSLEEKLSEVEKKLAFSTLESTRLCSELSGKDKLIEDLLKSKSDAESEFNALMGRLDSIEKENAFLKYEFCVLEKEVSIRNEELEYNRRAAEAAHQKHLESTRKITKLEGECQRLRTLMQKRIPGPTDLARMKREVRVLGGNQSETGKGRKPLEVPRSSTKIGFLMERLGDVEEENKSLKELVALKEAELISSKVLNSETSSRLLELEVRVSELSRGQGMELAIKEPLPKESSSPLAGSSGSWANALISELEHFRNEKLTNALKLISSDSGALEMDKLAIVSVAPPSEKRTVTEISFDWLQVVLNAMMEQTRVSNRSLLELFEDVRIALGFMNQPGQESGKLLPSSSNMAESVSDSEPLQISGYLTWKSPKASLGSDNWSNSIRKIIKLIEGFTPASTKNSDYFVHVFQQKNSELIAVREKFLTACNNILEEKFDLEMFVEELASALDWIMNSDTMPRKNVSNVRDRIKKNIGRTEFPGEEDPMSESDTENKAESGSPHSPSVEQDEKKQLELELKNMESAKTDVEAKLNKAEECIGTLTLELKTVEESKRVLEDQMENQKSINEDLDTQLTMAKSKLNEVLQKFSSLEVEHEEKNNCCEELESKCLELQLQLESVAKETPKQQELMLSRTGWEITAASVKLAECQETILNLGRQLKALSSPREAAFLDRVFSRPNTCKILNKRACLRDRLLAEDDVSNTKKDAKSPENRIVLTKTNGQNLDSPNILVQTPEPSASLKHRQGSSTMGAMALVPCRKQSGIGFWRRLLLRRRRGSSKKSMPLHRT</sequence>
<feature type="region of interest" description="Disordered" evidence="4">
    <location>
        <begin position="105"/>
        <end position="135"/>
    </location>
</feature>
<feature type="compositionally biased region" description="Basic and acidic residues" evidence="4">
    <location>
        <begin position="105"/>
        <end position="125"/>
    </location>
</feature>
<dbReference type="RefSeq" id="XP_031392878.1">
    <property type="nucleotide sequence ID" value="XM_031537018.1"/>
</dbReference>
<feature type="coiled-coil region" evidence="3">
    <location>
        <begin position="300"/>
        <end position="327"/>
    </location>
</feature>
<dbReference type="PANTHER" id="PTHR31580">
    <property type="entry name" value="FILAMENT-LIKE PLANT PROTEIN 4"/>
    <property type="match status" value="1"/>
</dbReference>
<gene>
    <name evidence="6 7 8 9" type="primary">LOC116204756</name>
</gene>
<reference evidence="6 7" key="2">
    <citation type="submission" date="2025-04" db="UniProtKB">
        <authorList>
            <consortium name="RefSeq"/>
        </authorList>
    </citation>
    <scope>IDENTIFICATION</scope>
    <source>
        <tissue evidence="6 7">Leaf</tissue>
    </source>
</reference>
<dbReference type="RefSeq" id="XP_031392879.1">
    <property type="nucleotide sequence ID" value="XM_031537019.1"/>
</dbReference>
<comment type="similarity">
    <text evidence="1">Belongs to the FPP family.</text>
</comment>
<evidence type="ECO:0000313" key="7">
    <source>
        <dbReference type="RefSeq" id="XP_031392879.1"/>
    </source>
</evidence>
<dbReference type="RefSeq" id="XP_031392880.1">
    <property type="nucleotide sequence ID" value="XM_031537020.1"/>
</dbReference>
<keyword evidence="2 3" id="KW-0175">Coiled coil</keyword>
<dbReference type="GeneID" id="116204756"/>
<accession>A0A6P8D8D5</accession>
<evidence type="ECO:0000313" key="5">
    <source>
        <dbReference type="Proteomes" id="UP000515151"/>
    </source>
</evidence>
<organism evidence="5 8">
    <name type="scientific">Punica granatum</name>
    <name type="common">Pomegranate</name>
    <dbReference type="NCBI Taxonomy" id="22663"/>
    <lineage>
        <taxon>Eukaryota</taxon>
        <taxon>Viridiplantae</taxon>
        <taxon>Streptophyta</taxon>
        <taxon>Embryophyta</taxon>
        <taxon>Tracheophyta</taxon>
        <taxon>Spermatophyta</taxon>
        <taxon>Magnoliopsida</taxon>
        <taxon>eudicotyledons</taxon>
        <taxon>Gunneridae</taxon>
        <taxon>Pentapetalae</taxon>
        <taxon>rosids</taxon>
        <taxon>malvids</taxon>
        <taxon>Myrtales</taxon>
        <taxon>Lythraceae</taxon>
        <taxon>Punica</taxon>
    </lineage>
</organism>
<dbReference type="Proteomes" id="UP000515151">
    <property type="component" value="Chromosome 4"/>
</dbReference>
<protein>
    <submittedName>
        <fullName evidence="6 7">Filament-like plant protein 7 isoform X1</fullName>
    </submittedName>
</protein>
<evidence type="ECO:0000256" key="3">
    <source>
        <dbReference type="SAM" id="Coils"/>
    </source>
</evidence>
<evidence type="ECO:0000256" key="4">
    <source>
        <dbReference type="SAM" id="MobiDB-lite"/>
    </source>
</evidence>
<dbReference type="OrthoDB" id="1917992at2759"/>
<dbReference type="PANTHER" id="PTHR31580:SF8">
    <property type="entry name" value="FILAMENT-LIKE PROTEIN (DUF869)"/>
    <property type="match status" value="1"/>
</dbReference>
<dbReference type="Pfam" id="PF05911">
    <property type="entry name" value="FPP"/>
    <property type="match status" value="1"/>
</dbReference>
<feature type="compositionally biased region" description="Acidic residues" evidence="4">
    <location>
        <begin position="616"/>
        <end position="626"/>
    </location>
</feature>
<evidence type="ECO:0000256" key="1">
    <source>
        <dbReference type="ARBA" id="ARBA00005921"/>
    </source>
</evidence>
<evidence type="ECO:0000313" key="9">
    <source>
        <dbReference type="RefSeq" id="XP_031392881.1"/>
    </source>
</evidence>
<name>A0A6P8D8D5_PUNGR</name>
<reference evidence="5" key="1">
    <citation type="journal article" date="2020" name="Plant Biotechnol. J.">
        <title>The pomegranate (Punica granatum L.) draft genome dissects genetic divergence between soft- and hard-seeded cultivars.</title>
        <authorList>
            <person name="Luo X."/>
            <person name="Li H."/>
            <person name="Wu Z."/>
            <person name="Yao W."/>
            <person name="Zhao P."/>
            <person name="Cao D."/>
            <person name="Yu H."/>
            <person name="Li K."/>
            <person name="Poudel K."/>
            <person name="Zhao D."/>
            <person name="Zhang F."/>
            <person name="Xia X."/>
            <person name="Chen L."/>
            <person name="Wang Q."/>
            <person name="Jing D."/>
            <person name="Cao S."/>
        </authorList>
    </citation>
    <scope>NUCLEOTIDE SEQUENCE [LARGE SCALE GENOMIC DNA]</scope>
</reference>
<evidence type="ECO:0000313" key="8">
    <source>
        <dbReference type="RefSeq" id="XP_031392880.1"/>
    </source>
</evidence>